<evidence type="ECO:0000259" key="1">
    <source>
        <dbReference type="Pfam" id="PF21570"/>
    </source>
</evidence>
<reference evidence="3" key="1">
    <citation type="submission" date="2017-04" db="EMBL/GenBank/DDBJ databases">
        <authorList>
            <person name="Bumgarner R.E."/>
            <person name="Fredricks D.N."/>
            <person name="Srinivasan S."/>
        </authorList>
    </citation>
    <scope>NUCLEOTIDE SEQUENCE [LARGE SCALE GENOMIC DNA]</scope>
    <source>
        <strain evidence="3">KA00405</strain>
    </source>
</reference>
<dbReference type="Gene3D" id="2.40.420.10">
    <property type="entry name" value="conserved putative lor/sdh protein from methanococcus maripaludis s2 domain"/>
    <property type="match status" value="1"/>
</dbReference>
<organism evidence="2 3">
    <name type="scientific">Mageeibacillus indolicus</name>
    <dbReference type="NCBI Taxonomy" id="884684"/>
    <lineage>
        <taxon>Bacteria</taxon>
        <taxon>Bacillati</taxon>
        <taxon>Bacillota</taxon>
        <taxon>Clostridia</taxon>
        <taxon>Eubacteriales</taxon>
        <taxon>Oscillospiraceae</taxon>
        <taxon>Mageeibacillus</taxon>
    </lineage>
</organism>
<accession>A0A2J8B1Z4</accession>
<comment type="caution">
    <text evidence="2">The sequence shown here is derived from an EMBL/GenBank/DDBJ whole genome shotgun (WGS) entry which is preliminary data.</text>
</comment>
<proteinExistence type="predicted"/>
<dbReference type="InterPro" id="IPR048963">
    <property type="entry name" value="ArgZ/ArgE-like_C_2nd"/>
</dbReference>
<protein>
    <recommendedName>
        <fullName evidence="1">Arginine dihydrolase ArgZ/ArgE-like C-terminal second subdomain domain-containing protein</fullName>
    </recommendedName>
</protein>
<gene>
    <name evidence="2" type="ORF">B7R76_04250</name>
</gene>
<dbReference type="RefSeq" id="WP_102892458.1">
    <property type="nucleotide sequence ID" value="NZ_NBZD01000002.1"/>
</dbReference>
<feature type="domain" description="Arginine dihydrolase ArgZ/ArgE-like C-terminal second subdomain" evidence="1">
    <location>
        <begin position="143"/>
        <end position="358"/>
    </location>
</feature>
<evidence type="ECO:0000313" key="3">
    <source>
        <dbReference type="Proteomes" id="UP000236394"/>
    </source>
</evidence>
<dbReference type="Gene3D" id="3.40.50.10690">
    <property type="entry name" value="putative lor/sdh protein like domains"/>
    <property type="match status" value="1"/>
</dbReference>
<dbReference type="Proteomes" id="UP000236394">
    <property type="component" value="Unassembled WGS sequence"/>
</dbReference>
<evidence type="ECO:0000313" key="2">
    <source>
        <dbReference type="EMBL" id="PNH18774.1"/>
    </source>
</evidence>
<name>A0A2J8B1Z4_9FIRM</name>
<dbReference type="EMBL" id="NBZD01000002">
    <property type="protein sequence ID" value="PNH18774.1"/>
    <property type="molecule type" value="Genomic_DNA"/>
</dbReference>
<dbReference type="Pfam" id="PF21570">
    <property type="entry name" value="ArgZ-like_C_2nd"/>
    <property type="match status" value="1"/>
</dbReference>
<sequence>MQFKGFQFTPPDFASAPYDTAAEVTTASCEIDGVAPDQFYLTCHLPTFYKIGNEWQLPIHNSLNCAAVIANGQVKITELRDLKAGDAVVIRSESGSESGSSSDLTAQGIAVEKNCFGPDVYLNNGNAVESSSTANYEFLYRLMEHERRNGGHIVWVLGPSVVFDYNTRIALTELAEAGYINALLAGNALATHDLEGGWLGTALGQDIYTQVTVPLGHYNHLDLLNAVRTVGSTKEFIAQGKVKDGLIKTLMQLNIPIVLAGSIRDDGPLPEVHHCVTDSLTAMKAETDKATLIIALATMLHSTATANLASTYHVDADGRVKPVYMYAVDVTENVVNKTSAARGHFATRTMITNVQDFTAKVNRALIKPEFKQESLI</sequence>
<dbReference type="AlphaFoldDB" id="A0A2J8B1Z4"/>